<evidence type="ECO:0000256" key="1">
    <source>
        <dbReference type="ARBA" id="ARBA00004323"/>
    </source>
</evidence>
<comment type="subcellular location">
    <subcellularLocation>
        <location evidence="1">Golgi apparatus membrane</location>
        <topology evidence="1">Single-pass type II membrane protein</topology>
    </subcellularLocation>
</comment>
<dbReference type="RefSeq" id="WP_173415113.1">
    <property type="nucleotide sequence ID" value="NZ_CP054139.1"/>
</dbReference>
<evidence type="ECO:0000256" key="6">
    <source>
        <dbReference type="ARBA" id="ARBA00022989"/>
    </source>
</evidence>
<evidence type="ECO:0000256" key="8">
    <source>
        <dbReference type="ARBA" id="ARBA00023136"/>
    </source>
</evidence>
<keyword evidence="2" id="KW-0328">Glycosyltransferase</keyword>
<keyword evidence="8" id="KW-0472">Membrane</keyword>
<evidence type="ECO:0008006" key="11">
    <source>
        <dbReference type="Google" id="ProtNLM"/>
    </source>
</evidence>
<dbReference type="PANTHER" id="PTHR11214:SF3">
    <property type="entry name" value="BETA-1,3-GALACTOSYLTRANSFERASE 6"/>
    <property type="match status" value="1"/>
</dbReference>
<evidence type="ECO:0000313" key="9">
    <source>
        <dbReference type="EMBL" id="QKJ30438.1"/>
    </source>
</evidence>
<dbReference type="Gene3D" id="3.90.550.50">
    <property type="match status" value="1"/>
</dbReference>
<accession>A0A7D4UB04</accession>
<dbReference type="KEGG" id="mmab:HQ865_11950"/>
<dbReference type="GO" id="GO:0016020">
    <property type="term" value="C:membrane"/>
    <property type="evidence" value="ECO:0007669"/>
    <property type="project" value="InterPro"/>
</dbReference>
<evidence type="ECO:0000256" key="4">
    <source>
        <dbReference type="ARBA" id="ARBA00022692"/>
    </source>
</evidence>
<keyword evidence="6" id="KW-1133">Transmembrane helix</keyword>
<name>A0A7D4UB04_9SPHI</name>
<keyword evidence="7" id="KW-0333">Golgi apparatus</keyword>
<dbReference type="EMBL" id="CP054139">
    <property type="protein sequence ID" value="QKJ30438.1"/>
    <property type="molecule type" value="Genomic_DNA"/>
</dbReference>
<evidence type="ECO:0000256" key="2">
    <source>
        <dbReference type="ARBA" id="ARBA00022676"/>
    </source>
</evidence>
<keyword evidence="5" id="KW-0735">Signal-anchor</keyword>
<dbReference type="GO" id="GO:0016758">
    <property type="term" value="F:hexosyltransferase activity"/>
    <property type="evidence" value="ECO:0007669"/>
    <property type="project" value="InterPro"/>
</dbReference>
<gene>
    <name evidence="9" type="ORF">HQ865_11950</name>
</gene>
<sequence length="235" mass="27252">MEYKLIILVMCSSSAKYRRLEKAIKQTWASIGQPGIKVIFYTDNQRKLFKNKSALMRGNDLTLPCKDGYFECIEKTLQAFEYVSANYQFQYIFRTNLGSYISLKNILHFLEGMPKEQFYAGIIGDGEYQSKPYRFASGSGYFLSADLVKLVVDNRDEVPKDTIDDVALGVFMNHHHIPISDKAIRLSYTDDEKIYQTGDKTVEHIFDNLIYHVRLRSANRSLDIKRMQALHNLKF</sequence>
<dbReference type="Pfam" id="PF01762">
    <property type="entry name" value="Galactosyl_T"/>
    <property type="match status" value="1"/>
</dbReference>
<evidence type="ECO:0000256" key="3">
    <source>
        <dbReference type="ARBA" id="ARBA00022679"/>
    </source>
</evidence>
<evidence type="ECO:0000256" key="7">
    <source>
        <dbReference type="ARBA" id="ARBA00023034"/>
    </source>
</evidence>
<dbReference type="InterPro" id="IPR002659">
    <property type="entry name" value="Glyco_trans_31"/>
</dbReference>
<keyword evidence="3" id="KW-0808">Transferase</keyword>
<protein>
    <recommendedName>
        <fullName evidence="11">Hexosyltransferase</fullName>
    </recommendedName>
</protein>
<dbReference type="AlphaFoldDB" id="A0A7D4UB04"/>
<dbReference type="Proteomes" id="UP000505355">
    <property type="component" value="Chromosome"/>
</dbReference>
<proteinExistence type="predicted"/>
<reference evidence="9 10" key="1">
    <citation type="submission" date="2020-05" db="EMBL/GenBank/DDBJ databases">
        <title>Mucilaginibacter mali sp. nov.</title>
        <authorList>
            <person name="Kim H.S."/>
            <person name="Lee K.C."/>
            <person name="Suh M.K."/>
            <person name="Kim J.-S."/>
            <person name="Han K.-I."/>
            <person name="Eom M.K."/>
            <person name="Shin Y.K."/>
            <person name="Lee J.-S."/>
        </authorList>
    </citation>
    <scope>NUCLEOTIDE SEQUENCE [LARGE SCALE GENOMIC DNA]</scope>
    <source>
        <strain evidence="9 10">G2-14</strain>
    </source>
</reference>
<evidence type="ECO:0000256" key="5">
    <source>
        <dbReference type="ARBA" id="ARBA00022968"/>
    </source>
</evidence>
<dbReference type="PANTHER" id="PTHR11214">
    <property type="entry name" value="BETA-1,3-N-ACETYLGLUCOSAMINYLTRANSFERASE"/>
    <property type="match status" value="1"/>
</dbReference>
<keyword evidence="10" id="KW-1185">Reference proteome</keyword>
<organism evidence="9 10">
    <name type="scientific">Mucilaginibacter mali</name>
    <dbReference type="NCBI Taxonomy" id="2740462"/>
    <lineage>
        <taxon>Bacteria</taxon>
        <taxon>Pseudomonadati</taxon>
        <taxon>Bacteroidota</taxon>
        <taxon>Sphingobacteriia</taxon>
        <taxon>Sphingobacteriales</taxon>
        <taxon>Sphingobacteriaceae</taxon>
        <taxon>Mucilaginibacter</taxon>
    </lineage>
</organism>
<keyword evidence="4" id="KW-0812">Transmembrane</keyword>
<evidence type="ECO:0000313" key="10">
    <source>
        <dbReference type="Proteomes" id="UP000505355"/>
    </source>
</evidence>